<dbReference type="EMBL" id="JBHSML010000001">
    <property type="protein sequence ID" value="MFC5514396.1"/>
    <property type="molecule type" value="Genomic_DNA"/>
</dbReference>
<evidence type="ECO:0008006" key="3">
    <source>
        <dbReference type="Google" id="ProtNLM"/>
    </source>
</evidence>
<reference evidence="2" key="1">
    <citation type="journal article" date="2019" name="Int. J. Syst. Evol. Microbiol.">
        <title>The Global Catalogue of Microorganisms (GCM) 10K type strain sequencing project: providing services to taxonomists for standard genome sequencing and annotation.</title>
        <authorList>
            <consortium name="The Broad Institute Genomics Platform"/>
            <consortium name="The Broad Institute Genome Sequencing Center for Infectious Disease"/>
            <person name="Wu L."/>
            <person name="Ma J."/>
        </authorList>
    </citation>
    <scope>NUCLEOTIDE SEQUENCE [LARGE SCALE GENOMIC DNA]</scope>
    <source>
        <strain evidence="2">KACC 12633</strain>
    </source>
</reference>
<accession>A0ABW0PP09</accession>
<dbReference type="Proteomes" id="UP001596150">
    <property type="component" value="Unassembled WGS sequence"/>
</dbReference>
<organism evidence="1 2">
    <name type="scientific">Kaistia terrae</name>
    <dbReference type="NCBI Taxonomy" id="537017"/>
    <lineage>
        <taxon>Bacteria</taxon>
        <taxon>Pseudomonadati</taxon>
        <taxon>Pseudomonadota</taxon>
        <taxon>Alphaproteobacteria</taxon>
        <taxon>Hyphomicrobiales</taxon>
        <taxon>Kaistiaceae</taxon>
        <taxon>Kaistia</taxon>
    </lineage>
</organism>
<proteinExistence type="predicted"/>
<protein>
    <recommendedName>
        <fullName evidence="3">DUF982 domain-containing protein</fullName>
    </recommendedName>
</protein>
<gene>
    <name evidence="1" type="ORF">ACFPP9_01340</name>
</gene>
<name>A0ABW0PP09_9HYPH</name>
<dbReference type="RefSeq" id="WP_266345012.1">
    <property type="nucleotide sequence ID" value="NZ_JAPKNH010000006.1"/>
</dbReference>
<sequence>MLMMTELLISEVMTAVEFREPVDVGAAVDRCRSRLPDHPESDQQLNEKLQSLALEYGSGFVLR</sequence>
<comment type="caution">
    <text evidence="1">The sequence shown here is derived from an EMBL/GenBank/DDBJ whole genome shotgun (WGS) entry which is preliminary data.</text>
</comment>
<evidence type="ECO:0000313" key="2">
    <source>
        <dbReference type="Proteomes" id="UP001596150"/>
    </source>
</evidence>
<evidence type="ECO:0000313" key="1">
    <source>
        <dbReference type="EMBL" id="MFC5514396.1"/>
    </source>
</evidence>
<keyword evidence="2" id="KW-1185">Reference proteome</keyword>